<accession>A0A0E9UUT8</accession>
<dbReference type="EMBL" id="GBXM01039622">
    <property type="protein sequence ID" value="JAH68955.1"/>
    <property type="molecule type" value="Transcribed_RNA"/>
</dbReference>
<reference evidence="1" key="1">
    <citation type="submission" date="2014-11" db="EMBL/GenBank/DDBJ databases">
        <authorList>
            <person name="Amaro Gonzalez C."/>
        </authorList>
    </citation>
    <scope>NUCLEOTIDE SEQUENCE</scope>
</reference>
<evidence type="ECO:0000313" key="1">
    <source>
        <dbReference type="EMBL" id="JAH68955.1"/>
    </source>
</evidence>
<proteinExistence type="predicted"/>
<organism evidence="1">
    <name type="scientific">Anguilla anguilla</name>
    <name type="common">European freshwater eel</name>
    <name type="synonym">Muraena anguilla</name>
    <dbReference type="NCBI Taxonomy" id="7936"/>
    <lineage>
        <taxon>Eukaryota</taxon>
        <taxon>Metazoa</taxon>
        <taxon>Chordata</taxon>
        <taxon>Craniata</taxon>
        <taxon>Vertebrata</taxon>
        <taxon>Euteleostomi</taxon>
        <taxon>Actinopterygii</taxon>
        <taxon>Neopterygii</taxon>
        <taxon>Teleostei</taxon>
        <taxon>Anguilliformes</taxon>
        <taxon>Anguillidae</taxon>
        <taxon>Anguilla</taxon>
    </lineage>
</organism>
<sequence length="33" mass="3788">MQNPSSALQTNWYGGMTGSLFHMRWWAVVTNSE</sequence>
<dbReference type="AlphaFoldDB" id="A0A0E9UUT8"/>
<name>A0A0E9UUT8_ANGAN</name>
<protein>
    <submittedName>
        <fullName evidence="1">Uncharacterized protein</fullName>
    </submittedName>
</protein>
<reference evidence="1" key="2">
    <citation type="journal article" date="2015" name="Fish Shellfish Immunol.">
        <title>Early steps in the European eel (Anguilla anguilla)-Vibrio vulnificus interaction in the gills: Role of the RtxA13 toxin.</title>
        <authorList>
            <person name="Callol A."/>
            <person name="Pajuelo D."/>
            <person name="Ebbesson L."/>
            <person name="Teles M."/>
            <person name="MacKenzie S."/>
            <person name="Amaro C."/>
        </authorList>
    </citation>
    <scope>NUCLEOTIDE SEQUENCE</scope>
</reference>